<accession>A0ABX1XLV8</accession>
<evidence type="ECO:0000259" key="5">
    <source>
        <dbReference type="PROSITE" id="PS50042"/>
    </source>
</evidence>
<dbReference type="SUPFAM" id="SSF46785">
    <property type="entry name" value="Winged helix' DNA-binding domain"/>
    <property type="match status" value="1"/>
</dbReference>
<dbReference type="Proteomes" id="UP000653578">
    <property type="component" value="Unassembled WGS sequence"/>
</dbReference>
<keyword evidence="3" id="KW-0010">Activator</keyword>
<evidence type="ECO:0000313" key="8">
    <source>
        <dbReference type="Proteomes" id="UP000653578"/>
    </source>
</evidence>
<dbReference type="InterPro" id="IPR014710">
    <property type="entry name" value="RmlC-like_jellyroll"/>
</dbReference>
<dbReference type="PANTHER" id="PTHR24567:SF74">
    <property type="entry name" value="HTH-TYPE TRANSCRIPTIONAL REGULATOR ARCR"/>
    <property type="match status" value="1"/>
</dbReference>
<reference evidence="7 8" key="1">
    <citation type="submission" date="2019-10" db="EMBL/GenBank/DDBJ databases">
        <title>Description of Paenibacillus humi sp. nov.</title>
        <authorList>
            <person name="Carlier A."/>
            <person name="Qi S."/>
        </authorList>
    </citation>
    <scope>NUCLEOTIDE SEQUENCE [LARGE SCALE GENOMIC DNA]</scope>
    <source>
        <strain evidence="7 8">LMG 31461</strain>
    </source>
</reference>
<dbReference type="InterPro" id="IPR012318">
    <property type="entry name" value="HTH_CRP"/>
</dbReference>
<keyword evidence="2" id="KW-0238">DNA-binding</keyword>
<keyword evidence="4" id="KW-0804">Transcription</keyword>
<keyword evidence="1" id="KW-0805">Transcription regulation</keyword>
<keyword evidence="8" id="KW-1185">Reference proteome</keyword>
<proteinExistence type="predicted"/>
<evidence type="ECO:0000256" key="3">
    <source>
        <dbReference type="ARBA" id="ARBA00023159"/>
    </source>
</evidence>
<evidence type="ECO:0000256" key="2">
    <source>
        <dbReference type="ARBA" id="ARBA00023125"/>
    </source>
</evidence>
<feature type="domain" description="Cyclic nucleotide-binding" evidence="5">
    <location>
        <begin position="56"/>
        <end position="139"/>
    </location>
</feature>
<dbReference type="SUPFAM" id="SSF51206">
    <property type="entry name" value="cAMP-binding domain-like"/>
    <property type="match status" value="1"/>
</dbReference>
<dbReference type="InterPro" id="IPR036390">
    <property type="entry name" value="WH_DNA-bd_sf"/>
</dbReference>
<dbReference type="Pfam" id="PF13545">
    <property type="entry name" value="HTH_Crp_2"/>
    <property type="match status" value="1"/>
</dbReference>
<evidence type="ECO:0000256" key="4">
    <source>
        <dbReference type="ARBA" id="ARBA00023163"/>
    </source>
</evidence>
<dbReference type="SMART" id="SM00419">
    <property type="entry name" value="HTH_CRP"/>
    <property type="match status" value="1"/>
</dbReference>
<dbReference type="InterPro" id="IPR036388">
    <property type="entry name" value="WH-like_DNA-bd_sf"/>
</dbReference>
<feature type="domain" description="HTH crp-type" evidence="6">
    <location>
        <begin position="153"/>
        <end position="218"/>
    </location>
</feature>
<dbReference type="Gene3D" id="1.10.10.10">
    <property type="entry name" value="Winged helix-like DNA-binding domain superfamily/Winged helix DNA-binding domain"/>
    <property type="match status" value="1"/>
</dbReference>
<dbReference type="PROSITE" id="PS50042">
    <property type="entry name" value="CNMP_BINDING_3"/>
    <property type="match status" value="1"/>
</dbReference>
<dbReference type="PROSITE" id="PS51063">
    <property type="entry name" value="HTH_CRP_2"/>
    <property type="match status" value="1"/>
</dbReference>
<dbReference type="SMART" id="SM00100">
    <property type="entry name" value="cNMP"/>
    <property type="match status" value="1"/>
</dbReference>
<dbReference type="PANTHER" id="PTHR24567">
    <property type="entry name" value="CRP FAMILY TRANSCRIPTIONAL REGULATORY PROTEIN"/>
    <property type="match status" value="1"/>
</dbReference>
<protein>
    <submittedName>
        <fullName evidence="7">Helix-turn-helix domain-containing protein</fullName>
    </submittedName>
</protein>
<dbReference type="PRINTS" id="PR00034">
    <property type="entry name" value="HTHCRP"/>
</dbReference>
<evidence type="ECO:0000259" key="6">
    <source>
        <dbReference type="PROSITE" id="PS51063"/>
    </source>
</evidence>
<sequence length="226" mass="25776">MGTDMTPVRDMRLLEVYPCLRDVRPEDWAEAKPEVRTFSIKSCLFQREEATFYGMLLLKGSVRISQIGQDGSKQVISKLNPGEICALLVLSGLSGRDYPAVIEAETEVEALFVSKLSFLRWVQEYESIRKTVFGTLLEGIMHMGEQLQARQTKSLDVRLAEKLLSSTSEQQPMLRMTHYELASEIGTAREVVSRTLQRFQRKGWVVTGRGFVRIICRTEFDELFGD</sequence>
<dbReference type="InterPro" id="IPR018490">
    <property type="entry name" value="cNMP-bd_dom_sf"/>
</dbReference>
<name>A0ABX1XLV8_9BACL</name>
<dbReference type="InterPro" id="IPR000595">
    <property type="entry name" value="cNMP-bd_dom"/>
</dbReference>
<evidence type="ECO:0000256" key="1">
    <source>
        <dbReference type="ARBA" id="ARBA00023015"/>
    </source>
</evidence>
<dbReference type="Pfam" id="PF00027">
    <property type="entry name" value="cNMP_binding"/>
    <property type="match status" value="1"/>
</dbReference>
<dbReference type="InterPro" id="IPR050397">
    <property type="entry name" value="Env_Response_Regulators"/>
</dbReference>
<dbReference type="EMBL" id="WHNY01000081">
    <property type="protein sequence ID" value="NOU68843.1"/>
    <property type="molecule type" value="Genomic_DNA"/>
</dbReference>
<comment type="caution">
    <text evidence="7">The sequence shown here is derived from an EMBL/GenBank/DDBJ whole genome shotgun (WGS) entry which is preliminary data.</text>
</comment>
<organism evidence="7 8">
    <name type="scientific">Paenibacillus plantarum</name>
    <dbReference type="NCBI Taxonomy" id="2654975"/>
    <lineage>
        <taxon>Bacteria</taxon>
        <taxon>Bacillati</taxon>
        <taxon>Bacillota</taxon>
        <taxon>Bacilli</taxon>
        <taxon>Bacillales</taxon>
        <taxon>Paenibacillaceae</taxon>
        <taxon>Paenibacillus</taxon>
    </lineage>
</organism>
<dbReference type="Gene3D" id="2.60.120.10">
    <property type="entry name" value="Jelly Rolls"/>
    <property type="match status" value="1"/>
</dbReference>
<gene>
    <name evidence="7" type="ORF">GC096_33025</name>
</gene>
<evidence type="ECO:0000313" key="7">
    <source>
        <dbReference type="EMBL" id="NOU68843.1"/>
    </source>
</evidence>
<dbReference type="CDD" id="cd00038">
    <property type="entry name" value="CAP_ED"/>
    <property type="match status" value="1"/>
</dbReference>